<dbReference type="EMBL" id="CP042430">
    <property type="protein sequence ID" value="QEC46509.1"/>
    <property type="molecule type" value="Genomic_DNA"/>
</dbReference>
<evidence type="ECO:0000313" key="3">
    <source>
        <dbReference type="EMBL" id="QEC46509.1"/>
    </source>
</evidence>
<name>A0A5B8U0G8_9ACTN</name>
<dbReference type="AlphaFoldDB" id="A0A5B8U0G8"/>
<dbReference type="Pfam" id="PF06724">
    <property type="entry name" value="DUF1206"/>
    <property type="match status" value="3"/>
</dbReference>
<feature type="transmembrane region" description="Helical" evidence="1">
    <location>
        <begin position="115"/>
        <end position="140"/>
    </location>
</feature>
<dbReference type="InterPro" id="IPR009597">
    <property type="entry name" value="DUF1206"/>
</dbReference>
<feature type="transmembrane region" description="Helical" evidence="1">
    <location>
        <begin position="202"/>
        <end position="225"/>
    </location>
</feature>
<dbReference type="KEGG" id="bsol:FSW04_02220"/>
<evidence type="ECO:0000259" key="2">
    <source>
        <dbReference type="Pfam" id="PF06724"/>
    </source>
</evidence>
<feature type="domain" description="DUF1206" evidence="2">
    <location>
        <begin position="208"/>
        <end position="277"/>
    </location>
</feature>
<proteinExistence type="predicted"/>
<sequence>MALIRSAGAPGLGDARRQSERMANTRGFEGLARAGLVARGVVYAIIGVLALKLALGDGGKATNQQGALRTIAHGSFGTTLLIVMAIGLAGYALWRLTRAALGHGAEQHDDTMDRVSALASGIAYAVLCVAAVKIVTGAHAGSGTPKKATGGVLDWTGGPVLVALAGAILIGVAGYQAYKGLAKKFLEDSKTGEMSRSVKRAFTALGVFGHVARAVVFALMGYGMIRAAIEYDPQKAVGLDGALRNLANASYGPWLLGLVAAGLVGFAAYSIADARYRKV</sequence>
<feature type="domain" description="DUF1206" evidence="2">
    <location>
        <begin position="117"/>
        <end position="181"/>
    </location>
</feature>
<dbReference type="Proteomes" id="UP000321805">
    <property type="component" value="Chromosome"/>
</dbReference>
<keyword evidence="1" id="KW-1133">Transmembrane helix</keyword>
<keyword evidence="1" id="KW-0472">Membrane</keyword>
<feature type="transmembrane region" description="Helical" evidence="1">
    <location>
        <begin position="251"/>
        <end position="272"/>
    </location>
</feature>
<dbReference type="OrthoDB" id="4552598at2"/>
<organism evidence="3 4">
    <name type="scientific">Baekduia soli</name>
    <dbReference type="NCBI Taxonomy" id="496014"/>
    <lineage>
        <taxon>Bacteria</taxon>
        <taxon>Bacillati</taxon>
        <taxon>Actinomycetota</taxon>
        <taxon>Thermoleophilia</taxon>
        <taxon>Solirubrobacterales</taxon>
        <taxon>Baekduiaceae</taxon>
        <taxon>Baekduia</taxon>
    </lineage>
</organism>
<keyword evidence="4" id="KW-1185">Reference proteome</keyword>
<evidence type="ECO:0000256" key="1">
    <source>
        <dbReference type="SAM" id="Phobius"/>
    </source>
</evidence>
<evidence type="ECO:0000313" key="4">
    <source>
        <dbReference type="Proteomes" id="UP000321805"/>
    </source>
</evidence>
<protein>
    <submittedName>
        <fullName evidence="3">DUF1206 domain-containing protein</fullName>
    </submittedName>
</protein>
<feature type="transmembrane region" description="Helical" evidence="1">
    <location>
        <begin position="71"/>
        <end position="94"/>
    </location>
</feature>
<reference evidence="3 4" key="1">
    <citation type="journal article" date="2018" name="J. Microbiol.">
        <title>Baekduia soli gen. nov., sp. nov., a novel bacterium isolated from the soil of Baekdu Mountain and proposal of a novel family name, Baekduiaceae fam. nov.</title>
        <authorList>
            <person name="An D.S."/>
            <person name="Siddiqi M.Z."/>
            <person name="Kim K.H."/>
            <person name="Yu H.S."/>
            <person name="Im W.T."/>
        </authorList>
    </citation>
    <scope>NUCLEOTIDE SEQUENCE [LARGE SCALE GENOMIC DNA]</scope>
    <source>
        <strain evidence="3 4">BR7-21</strain>
    </source>
</reference>
<gene>
    <name evidence="3" type="ORF">FSW04_02220</name>
</gene>
<feature type="transmembrane region" description="Helical" evidence="1">
    <location>
        <begin position="31"/>
        <end position="51"/>
    </location>
</feature>
<feature type="transmembrane region" description="Helical" evidence="1">
    <location>
        <begin position="160"/>
        <end position="181"/>
    </location>
</feature>
<keyword evidence="1" id="KW-0812">Transmembrane</keyword>
<accession>A0A5B8U0G8</accession>
<dbReference type="RefSeq" id="WP_146915793.1">
    <property type="nucleotide sequence ID" value="NZ_CP042430.1"/>
</dbReference>
<feature type="domain" description="DUF1206" evidence="2">
    <location>
        <begin position="34"/>
        <end position="101"/>
    </location>
</feature>